<feature type="domain" description="Reverse transcriptase" evidence="2">
    <location>
        <begin position="80"/>
        <end position="220"/>
    </location>
</feature>
<comment type="caution">
    <text evidence="3">The sequence shown here is derived from an EMBL/GenBank/DDBJ whole genome shotgun (WGS) entry which is preliminary data.</text>
</comment>
<evidence type="ECO:0000256" key="1">
    <source>
        <dbReference type="SAM" id="MobiDB-lite"/>
    </source>
</evidence>
<dbReference type="Pfam" id="PF00078">
    <property type="entry name" value="RVT_1"/>
    <property type="match status" value="1"/>
</dbReference>
<gene>
    <name evidence="3" type="ORF">MS3_00000357</name>
</gene>
<evidence type="ECO:0000313" key="4">
    <source>
        <dbReference type="Proteomes" id="UP000471633"/>
    </source>
</evidence>
<accession>A0A922LFC9</accession>
<dbReference type="KEGG" id="shx:MS3_00000357"/>
<keyword evidence="4" id="KW-1185">Reference proteome</keyword>
<dbReference type="CTD" id="75576333"/>
<dbReference type="RefSeq" id="XP_051065900.1">
    <property type="nucleotide sequence ID" value="XM_051208156.1"/>
</dbReference>
<reference evidence="3" key="2">
    <citation type="journal article" date="2019" name="Gigascience">
        <title>High-quality Schistosoma haematobium genome achieved by single-molecule and long-range sequencing.</title>
        <authorList>
            <person name="Stroehlein A.J."/>
            <person name="Korhonen P.K."/>
            <person name="Chong T.M."/>
            <person name="Lim Y.L."/>
            <person name="Chan K.G."/>
            <person name="Webster B."/>
            <person name="Rollinson D."/>
            <person name="Brindley P.J."/>
            <person name="Gasser R.B."/>
            <person name="Young N.D."/>
        </authorList>
    </citation>
    <scope>NUCLEOTIDE SEQUENCE</scope>
</reference>
<dbReference type="InterPro" id="IPR043502">
    <property type="entry name" value="DNA/RNA_pol_sf"/>
</dbReference>
<dbReference type="GeneID" id="75576333"/>
<dbReference type="SUPFAM" id="SSF56672">
    <property type="entry name" value="DNA/RNA polymerases"/>
    <property type="match status" value="1"/>
</dbReference>
<dbReference type="EMBL" id="AMPZ03000005">
    <property type="protein sequence ID" value="KAH9582360.1"/>
    <property type="molecule type" value="Genomic_DNA"/>
</dbReference>
<reference evidence="3" key="4">
    <citation type="journal article" date="2022" name="PLoS Pathog.">
        <title>Chromosome-level genome of Schistosoma haematobium underpins genome-wide explorations of molecular variation.</title>
        <authorList>
            <person name="Stroehlein A.J."/>
            <person name="Korhonen P.K."/>
            <person name="Lee V.V."/>
            <person name="Ralph S.A."/>
            <person name="Mentink-Kane M."/>
            <person name="You H."/>
            <person name="McManus D.P."/>
            <person name="Tchuente L.T."/>
            <person name="Stothard J.R."/>
            <person name="Kaur P."/>
            <person name="Dudchenko O."/>
            <person name="Aiden E.L."/>
            <person name="Yang B."/>
            <person name="Yang H."/>
            <person name="Emery A.M."/>
            <person name="Webster B.L."/>
            <person name="Brindley P.J."/>
            <person name="Rollinson D."/>
            <person name="Chang B.C.H."/>
            <person name="Gasser R.B."/>
            <person name="Young N.D."/>
        </authorList>
    </citation>
    <scope>NUCLEOTIDE SEQUENCE</scope>
</reference>
<name>A0A922LFC9_SCHHA</name>
<dbReference type="PANTHER" id="PTHR19446">
    <property type="entry name" value="REVERSE TRANSCRIPTASES"/>
    <property type="match status" value="1"/>
</dbReference>
<reference evidence="3" key="3">
    <citation type="submission" date="2021-06" db="EMBL/GenBank/DDBJ databases">
        <title>Chromosome-level genome assembly for S. haematobium.</title>
        <authorList>
            <person name="Stroehlein A.J."/>
        </authorList>
    </citation>
    <scope>NUCLEOTIDE SEQUENCE</scope>
</reference>
<sequence length="238" mass="27358">MNSGKACVRTEKPGGRSVLMSWKQRPHLITTGSSSNLPPVLFKDVGEFLTKELTTLFTKVWELESVPTSWNESIVVPIFKKGSRRSCNNYRGIRLLPIASKLLASVILRRLFKTRERLTREEQAGFRSGRGCIDHIFTLRQMLEHRHTFQRPTIVVFLDIRAAFDSLDRTVLWYCLLKKGVLEKLINILKTLYTNTSGRVRAYNHLSPLFHSSSRVRQGSQSHHSSSTLPSMTFWKQL</sequence>
<dbReference type="InterPro" id="IPR000477">
    <property type="entry name" value="RT_dom"/>
</dbReference>
<evidence type="ECO:0000259" key="2">
    <source>
        <dbReference type="Pfam" id="PF00078"/>
    </source>
</evidence>
<feature type="compositionally biased region" description="Low complexity" evidence="1">
    <location>
        <begin position="214"/>
        <end position="227"/>
    </location>
</feature>
<dbReference type="CDD" id="cd01650">
    <property type="entry name" value="RT_nLTR_like"/>
    <property type="match status" value="1"/>
</dbReference>
<protein>
    <recommendedName>
        <fullName evidence="2">Reverse transcriptase domain-containing protein</fullName>
    </recommendedName>
</protein>
<feature type="compositionally biased region" description="Polar residues" evidence="1">
    <location>
        <begin position="228"/>
        <end position="238"/>
    </location>
</feature>
<feature type="region of interest" description="Disordered" evidence="1">
    <location>
        <begin position="214"/>
        <end position="238"/>
    </location>
</feature>
<organism evidence="3 4">
    <name type="scientific">Schistosoma haematobium</name>
    <name type="common">Blood fluke</name>
    <dbReference type="NCBI Taxonomy" id="6185"/>
    <lineage>
        <taxon>Eukaryota</taxon>
        <taxon>Metazoa</taxon>
        <taxon>Spiralia</taxon>
        <taxon>Lophotrochozoa</taxon>
        <taxon>Platyhelminthes</taxon>
        <taxon>Trematoda</taxon>
        <taxon>Digenea</taxon>
        <taxon>Strigeidida</taxon>
        <taxon>Schistosomatoidea</taxon>
        <taxon>Schistosomatidae</taxon>
        <taxon>Schistosoma</taxon>
    </lineage>
</organism>
<reference evidence="3" key="1">
    <citation type="journal article" date="2012" name="Nat. Genet.">
        <title>Whole-genome sequence of Schistosoma haematobium.</title>
        <authorList>
            <person name="Young N.D."/>
            <person name="Jex A.R."/>
            <person name="Li B."/>
            <person name="Liu S."/>
            <person name="Yang L."/>
            <person name="Xiong Z."/>
            <person name="Li Y."/>
            <person name="Cantacessi C."/>
            <person name="Hall R.S."/>
            <person name="Xu X."/>
            <person name="Chen F."/>
            <person name="Wu X."/>
            <person name="Zerlotini A."/>
            <person name="Oliveira G."/>
            <person name="Hofmann A."/>
            <person name="Zhang G."/>
            <person name="Fang X."/>
            <person name="Kang Y."/>
            <person name="Campbell B.E."/>
            <person name="Loukas A."/>
            <person name="Ranganathan S."/>
            <person name="Rollinson D."/>
            <person name="Rinaldi G."/>
            <person name="Brindley P.J."/>
            <person name="Yang H."/>
            <person name="Wang J."/>
            <person name="Wang J."/>
            <person name="Gasser R.B."/>
        </authorList>
    </citation>
    <scope>NUCLEOTIDE SEQUENCE</scope>
</reference>
<dbReference type="Proteomes" id="UP000471633">
    <property type="component" value="Unassembled WGS sequence"/>
</dbReference>
<dbReference type="AlphaFoldDB" id="A0A922LFC9"/>
<proteinExistence type="predicted"/>
<evidence type="ECO:0000313" key="3">
    <source>
        <dbReference type="EMBL" id="KAH9582360.1"/>
    </source>
</evidence>